<keyword evidence="12" id="KW-1185">Reference proteome</keyword>
<evidence type="ECO:0000256" key="7">
    <source>
        <dbReference type="PIRSR" id="PIRSR618044-1"/>
    </source>
</evidence>
<protein>
    <submittedName>
        <fullName evidence="11">D-alanyl-D-alanine carboxypeptidase</fullName>
    </submittedName>
</protein>
<proteinExistence type="inferred from homology"/>
<feature type="active site" description="Acyl-ester intermediate" evidence="7">
    <location>
        <position position="75"/>
    </location>
</feature>
<dbReference type="GO" id="GO:0009002">
    <property type="term" value="F:serine-type D-Ala-D-Ala carboxypeptidase activity"/>
    <property type="evidence" value="ECO:0007669"/>
    <property type="project" value="InterPro"/>
</dbReference>
<feature type="domain" description="Peptidase S11 D-alanyl-D-alanine carboxypeptidase A N-terminal" evidence="10">
    <location>
        <begin position="44"/>
        <end position="276"/>
    </location>
</feature>
<dbReference type="PANTHER" id="PTHR21581:SF11">
    <property type="entry name" value="D-ALANYL-D-ALANINE CARBOXYPEPTIDASE DACA"/>
    <property type="match status" value="1"/>
</dbReference>
<evidence type="ECO:0000256" key="2">
    <source>
        <dbReference type="ARBA" id="ARBA00022729"/>
    </source>
</evidence>
<accession>A0A4Y3PJV2</accession>
<dbReference type="GO" id="GO:0008360">
    <property type="term" value="P:regulation of cell shape"/>
    <property type="evidence" value="ECO:0007669"/>
    <property type="project" value="UniProtKB-KW"/>
</dbReference>
<evidence type="ECO:0000256" key="6">
    <source>
        <dbReference type="ARBA" id="ARBA00023316"/>
    </source>
</evidence>
<dbReference type="InterPro" id="IPR001967">
    <property type="entry name" value="Peptidase_S11_N"/>
</dbReference>
<comment type="caution">
    <text evidence="11">The sequence shown here is derived from an EMBL/GenBank/DDBJ whole genome shotgun (WGS) entry which is preliminary data.</text>
</comment>
<dbReference type="RefSeq" id="WP_122962441.1">
    <property type="nucleotide sequence ID" value="NZ_BJMH01000015.1"/>
</dbReference>
<evidence type="ECO:0000256" key="4">
    <source>
        <dbReference type="ARBA" id="ARBA00022960"/>
    </source>
</evidence>
<dbReference type="PANTHER" id="PTHR21581">
    <property type="entry name" value="D-ALANYL-D-ALANINE CARBOXYPEPTIDASE"/>
    <property type="match status" value="1"/>
</dbReference>
<dbReference type="EMBL" id="BJMH01000015">
    <property type="protein sequence ID" value="GEB33693.1"/>
    <property type="molecule type" value="Genomic_DNA"/>
</dbReference>
<keyword evidence="11" id="KW-0121">Carboxypeptidase</keyword>
<keyword evidence="3" id="KW-0378">Hydrolase</keyword>
<dbReference type="Pfam" id="PF00768">
    <property type="entry name" value="Peptidase_S11"/>
    <property type="match status" value="1"/>
</dbReference>
<dbReference type="GO" id="GO:0071555">
    <property type="term" value="P:cell wall organization"/>
    <property type="evidence" value="ECO:0007669"/>
    <property type="project" value="UniProtKB-KW"/>
</dbReference>
<keyword evidence="5" id="KW-0573">Peptidoglycan synthesis</keyword>
<dbReference type="SUPFAM" id="SSF56601">
    <property type="entry name" value="beta-lactamase/transpeptidase-like"/>
    <property type="match status" value="1"/>
</dbReference>
<comment type="similarity">
    <text evidence="1 9">Belongs to the peptidase S11 family.</text>
</comment>
<dbReference type="GO" id="GO:0009252">
    <property type="term" value="P:peptidoglycan biosynthetic process"/>
    <property type="evidence" value="ECO:0007669"/>
    <property type="project" value="UniProtKB-KW"/>
</dbReference>
<feature type="active site" evidence="7">
    <location>
        <position position="135"/>
    </location>
</feature>
<organism evidence="11 12">
    <name type="scientific">Brevibacillus parabrevis</name>
    <dbReference type="NCBI Taxonomy" id="54914"/>
    <lineage>
        <taxon>Bacteria</taxon>
        <taxon>Bacillati</taxon>
        <taxon>Bacillota</taxon>
        <taxon>Bacilli</taxon>
        <taxon>Bacillales</taxon>
        <taxon>Paenibacillaceae</taxon>
        <taxon>Brevibacillus</taxon>
    </lineage>
</organism>
<evidence type="ECO:0000256" key="1">
    <source>
        <dbReference type="ARBA" id="ARBA00007164"/>
    </source>
</evidence>
<feature type="active site" description="Proton acceptor" evidence="7">
    <location>
        <position position="78"/>
    </location>
</feature>
<dbReference type="InterPro" id="IPR018044">
    <property type="entry name" value="Peptidase_S11"/>
</dbReference>
<dbReference type="STRING" id="54914.AV540_14250"/>
<evidence type="ECO:0000259" key="10">
    <source>
        <dbReference type="Pfam" id="PF00768"/>
    </source>
</evidence>
<name>A0A4Y3PJV2_BREPA</name>
<evidence type="ECO:0000256" key="8">
    <source>
        <dbReference type="PIRSR" id="PIRSR618044-2"/>
    </source>
</evidence>
<sequence length="302" mass="32742">MRRGNLLLLLVALVVGIAFFRDTISVEADLRLNQVLGNLRVLDANVDARAAILIDSQTGEVLYAQDADTAYPVASMSKMMTEYLLLAAIQEQRVTWEDEVPVSVNAASAEGARVSLEPGRSYPLKDLYEAMAVGSANNAAVAIGEYLAGSTPAFAEQMNLKAAELGLTASSFVNATGLDYDYGQNEMTARDVGMLAYYLIRDFPEIVDLTAQPSVRLTTGERVKNTNLMVQADDHSMSVLGLDGLKTGFTDQAGYCFTGTAKQGDKRLISVVMGAENEAIRFTETKKLLERGFDLESDRKKG</sequence>
<keyword evidence="11" id="KW-0645">Protease</keyword>
<evidence type="ECO:0000256" key="5">
    <source>
        <dbReference type="ARBA" id="ARBA00022984"/>
    </source>
</evidence>
<dbReference type="AlphaFoldDB" id="A0A4Y3PJV2"/>
<keyword evidence="4" id="KW-0133">Cell shape</keyword>
<gene>
    <name evidence="11" type="primary">dacA</name>
    <name evidence="11" type="ORF">BPA01_32730</name>
</gene>
<dbReference type="Proteomes" id="UP000316882">
    <property type="component" value="Unassembled WGS sequence"/>
</dbReference>
<reference evidence="11 12" key="1">
    <citation type="submission" date="2019-06" db="EMBL/GenBank/DDBJ databases">
        <title>Whole genome shotgun sequence of Brevibacillus parabrevis NBRC 12334.</title>
        <authorList>
            <person name="Hosoyama A."/>
            <person name="Uohara A."/>
            <person name="Ohji S."/>
            <person name="Ichikawa N."/>
        </authorList>
    </citation>
    <scope>NUCLEOTIDE SEQUENCE [LARGE SCALE GENOMIC DNA]</scope>
    <source>
        <strain evidence="11 12">NBRC 12334</strain>
    </source>
</reference>
<dbReference type="Gene3D" id="3.40.710.10">
    <property type="entry name" value="DD-peptidase/beta-lactamase superfamily"/>
    <property type="match status" value="1"/>
</dbReference>
<evidence type="ECO:0000256" key="3">
    <source>
        <dbReference type="ARBA" id="ARBA00022801"/>
    </source>
</evidence>
<keyword evidence="2" id="KW-0732">Signal</keyword>
<dbReference type="PRINTS" id="PR00725">
    <property type="entry name" value="DADACBPTASE1"/>
</dbReference>
<keyword evidence="6" id="KW-0961">Cell wall biogenesis/degradation</keyword>
<evidence type="ECO:0000313" key="11">
    <source>
        <dbReference type="EMBL" id="GEB33693.1"/>
    </source>
</evidence>
<evidence type="ECO:0000256" key="9">
    <source>
        <dbReference type="RuleBase" id="RU004016"/>
    </source>
</evidence>
<feature type="binding site" evidence="8">
    <location>
        <position position="246"/>
    </location>
    <ligand>
        <name>substrate</name>
    </ligand>
</feature>
<evidence type="ECO:0000313" key="12">
    <source>
        <dbReference type="Proteomes" id="UP000316882"/>
    </source>
</evidence>
<dbReference type="GO" id="GO:0006508">
    <property type="term" value="P:proteolysis"/>
    <property type="evidence" value="ECO:0007669"/>
    <property type="project" value="InterPro"/>
</dbReference>
<dbReference type="InterPro" id="IPR012338">
    <property type="entry name" value="Beta-lactam/transpept-like"/>
</dbReference>